<evidence type="ECO:0000313" key="1">
    <source>
        <dbReference type="EMBL" id="KAF2797855.1"/>
    </source>
</evidence>
<dbReference type="EMBL" id="MU001797">
    <property type="protein sequence ID" value="KAF2797855.1"/>
    <property type="molecule type" value="Genomic_DNA"/>
</dbReference>
<protein>
    <submittedName>
        <fullName evidence="1">Uncharacterized protein</fullName>
    </submittedName>
</protein>
<dbReference type="AlphaFoldDB" id="A0A6A6XPH5"/>
<name>A0A6A6XPH5_9PLEO</name>
<reference evidence="1" key="1">
    <citation type="journal article" date="2020" name="Stud. Mycol.">
        <title>101 Dothideomycetes genomes: a test case for predicting lifestyles and emergence of pathogens.</title>
        <authorList>
            <person name="Haridas S."/>
            <person name="Albert R."/>
            <person name="Binder M."/>
            <person name="Bloem J."/>
            <person name="Labutti K."/>
            <person name="Salamov A."/>
            <person name="Andreopoulos B."/>
            <person name="Baker S."/>
            <person name="Barry K."/>
            <person name="Bills G."/>
            <person name="Bluhm B."/>
            <person name="Cannon C."/>
            <person name="Castanera R."/>
            <person name="Culley D."/>
            <person name="Daum C."/>
            <person name="Ezra D."/>
            <person name="Gonzalez J."/>
            <person name="Henrissat B."/>
            <person name="Kuo A."/>
            <person name="Liang C."/>
            <person name="Lipzen A."/>
            <person name="Lutzoni F."/>
            <person name="Magnuson J."/>
            <person name="Mondo S."/>
            <person name="Nolan M."/>
            <person name="Ohm R."/>
            <person name="Pangilinan J."/>
            <person name="Park H.-J."/>
            <person name="Ramirez L."/>
            <person name="Alfaro M."/>
            <person name="Sun H."/>
            <person name="Tritt A."/>
            <person name="Yoshinaga Y."/>
            <person name="Zwiers L.-H."/>
            <person name="Turgeon B."/>
            <person name="Goodwin S."/>
            <person name="Spatafora J."/>
            <person name="Crous P."/>
            <person name="Grigoriev I."/>
        </authorList>
    </citation>
    <scope>NUCLEOTIDE SEQUENCE</scope>
    <source>
        <strain evidence="1">CBS 109.77</strain>
    </source>
</reference>
<dbReference type="OrthoDB" id="5413827at2759"/>
<organism evidence="1 2">
    <name type="scientific">Melanomma pulvis-pyrius CBS 109.77</name>
    <dbReference type="NCBI Taxonomy" id="1314802"/>
    <lineage>
        <taxon>Eukaryota</taxon>
        <taxon>Fungi</taxon>
        <taxon>Dikarya</taxon>
        <taxon>Ascomycota</taxon>
        <taxon>Pezizomycotina</taxon>
        <taxon>Dothideomycetes</taxon>
        <taxon>Pleosporomycetidae</taxon>
        <taxon>Pleosporales</taxon>
        <taxon>Melanommataceae</taxon>
        <taxon>Melanomma</taxon>
    </lineage>
</organism>
<accession>A0A6A6XPH5</accession>
<evidence type="ECO:0000313" key="2">
    <source>
        <dbReference type="Proteomes" id="UP000799757"/>
    </source>
</evidence>
<keyword evidence="2" id="KW-1185">Reference proteome</keyword>
<dbReference type="Proteomes" id="UP000799757">
    <property type="component" value="Unassembled WGS sequence"/>
</dbReference>
<gene>
    <name evidence="1" type="ORF">K505DRAFT_372167</name>
</gene>
<sequence length="176" mass="20045">MEVEQSCTFFNTPREIKDLIYGFVFEGGKSEEGALSPLGSCRLFYIEARDTAWSAVTFRFDWSKISQKYFDGDWIPPRFTESNAPSFQALDWESEARPVPNGPMPVSQLEALPTSLFAQSLPELVSALNKSGLYVEYLWRLILFMPDTTQVTQFSGSYNISFKAFRKHPILQNSIS</sequence>
<proteinExistence type="predicted"/>